<proteinExistence type="predicted"/>
<evidence type="ECO:0000313" key="1">
    <source>
        <dbReference type="EMBL" id="MFC4692128.1"/>
    </source>
</evidence>
<reference evidence="2" key="1">
    <citation type="journal article" date="2019" name="Int. J. Syst. Evol. Microbiol.">
        <title>The Global Catalogue of Microorganisms (GCM) 10K type strain sequencing project: providing services to taxonomists for standard genome sequencing and annotation.</title>
        <authorList>
            <consortium name="The Broad Institute Genomics Platform"/>
            <consortium name="The Broad Institute Genome Sequencing Center for Infectious Disease"/>
            <person name="Wu L."/>
            <person name="Ma J."/>
        </authorList>
    </citation>
    <scope>NUCLEOTIDE SEQUENCE [LARGE SCALE GENOMIC DNA]</scope>
    <source>
        <strain evidence="2">CCUG 62763</strain>
    </source>
</reference>
<sequence length="86" mass="8978">MDRPSPGHRSPVGDWREQLDGMSLESRLKALLVYELASDRVPGQPLEVTTAAVRAVATAEGLDTGLPWIDAAAARISATPDGAPGA</sequence>
<protein>
    <submittedName>
        <fullName evidence="1">Uncharacterized protein</fullName>
    </submittedName>
</protein>
<comment type="caution">
    <text evidence="1">The sequence shown here is derived from an EMBL/GenBank/DDBJ whole genome shotgun (WGS) entry which is preliminary data.</text>
</comment>
<dbReference type="RefSeq" id="WP_387985617.1">
    <property type="nucleotide sequence ID" value="NZ_JBHSGR010000001.1"/>
</dbReference>
<gene>
    <name evidence="1" type="ORF">ACFO3M_01880</name>
</gene>
<keyword evidence="2" id="KW-1185">Reference proteome</keyword>
<dbReference type="Proteomes" id="UP001596025">
    <property type="component" value="Unassembled WGS sequence"/>
</dbReference>
<dbReference type="EMBL" id="JBHSGR010000001">
    <property type="protein sequence ID" value="MFC4692128.1"/>
    <property type="molecule type" value="Genomic_DNA"/>
</dbReference>
<evidence type="ECO:0000313" key="2">
    <source>
        <dbReference type="Proteomes" id="UP001596025"/>
    </source>
</evidence>
<organism evidence="1 2">
    <name type="scientific">Geodermatophilus arenarius</name>
    <dbReference type="NCBI Taxonomy" id="1137990"/>
    <lineage>
        <taxon>Bacteria</taxon>
        <taxon>Bacillati</taxon>
        <taxon>Actinomycetota</taxon>
        <taxon>Actinomycetes</taxon>
        <taxon>Geodermatophilales</taxon>
        <taxon>Geodermatophilaceae</taxon>
        <taxon>Geodermatophilus</taxon>
    </lineage>
</organism>
<name>A0ABV9LEP0_9ACTN</name>
<accession>A0ABV9LEP0</accession>